<evidence type="ECO:0000256" key="1">
    <source>
        <dbReference type="SAM" id="Phobius"/>
    </source>
</evidence>
<sequence>MVSGRVGAAAWLAGAAQFLVVQLVVGAAWATPYSWADDNISDLGNVGCGMWDESRPRYVCSPLHGVMNASFVAQGILLLVGVVLTGAYWGRGAFGWTARILLMVAAAGWIVVGLTPADVDENLHLLGALFIMGLGNIGLICAGWLPRTAAFGRMRSATRVLAVVAVLSAVLFFAQRGPVIGMGGMERVAAFTVSVWTVLVAVTVLRARRTNFASMARSDAG</sequence>
<organism evidence="2 3">
    <name type="scientific">Nocardia arthritidis</name>
    <dbReference type="NCBI Taxonomy" id="228602"/>
    <lineage>
        <taxon>Bacteria</taxon>
        <taxon>Bacillati</taxon>
        <taxon>Actinomycetota</taxon>
        <taxon>Actinomycetes</taxon>
        <taxon>Mycobacteriales</taxon>
        <taxon>Nocardiaceae</taxon>
        <taxon>Nocardia</taxon>
    </lineage>
</organism>
<dbReference type="AlphaFoldDB" id="A0A6G9YFD1"/>
<feature type="transmembrane region" description="Helical" evidence="1">
    <location>
        <begin position="157"/>
        <end position="176"/>
    </location>
</feature>
<dbReference type="Pfam" id="PF06197">
    <property type="entry name" value="DUF998"/>
    <property type="match status" value="1"/>
</dbReference>
<feature type="transmembrane region" description="Helical" evidence="1">
    <location>
        <begin position="188"/>
        <end position="207"/>
    </location>
</feature>
<feature type="transmembrane region" description="Helical" evidence="1">
    <location>
        <begin position="71"/>
        <end position="89"/>
    </location>
</feature>
<keyword evidence="3" id="KW-1185">Reference proteome</keyword>
<keyword evidence="1" id="KW-0812">Transmembrane</keyword>
<dbReference type="KEGG" id="nah:F5544_20080"/>
<dbReference type="Proteomes" id="UP000503540">
    <property type="component" value="Chromosome"/>
</dbReference>
<keyword evidence="1" id="KW-1133">Transmembrane helix</keyword>
<dbReference type="InterPro" id="IPR009339">
    <property type="entry name" value="DUF998"/>
</dbReference>
<feature type="transmembrane region" description="Helical" evidence="1">
    <location>
        <begin position="123"/>
        <end position="145"/>
    </location>
</feature>
<evidence type="ECO:0000313" key="3">
    <source>
        <dbReference type="Proteomes" id="UP000503540"/>
    </source>
</evidence>
<gene>
    <name evidence="2" type="ORF">F5544_20080</name>
</gene>
<reference evidence="2 3" key="1">
    <citation type="journal article" date="2019" name="ACS Chem. Biol.">
        <title>Identification and Mobilization of a Cryptic Antibiotic Biosynthesis Gene Locus from a Human-Pathogenic Nocardia Isolate.</title>
        <authorList>
            <person name="Herisse M."/>
            <person name="Ishida K."/>
            <person name="Porter J.L."/>
            <person name="Howden B."/>
            <person name="Hertweck C."/>
            <person name="Stinear T.P."/>
            <person name="Pidot S.J."/>
        </authorList>
    </citation>
    <scope>NUCLEOTIDE SEQUENCE [LARGE SCALE GENOMIC DNA]</scope>
    <source>
        <strain evidence="2 3">AUSMDU00012717</strain>
    </source>
</reference>
<name>A0A6G9YFD1_9NOCA</name>
<protein>
    <submittedName>
        <fullName evidence="2">DUF998 domain-containing protein</fullName>
    </submittedName>
</protein>
<feature type="transmembrane region" description="Helical" evidence="1">
    <location>
        <begin position="96"/>
        <end position="117"/>
    </location>
</feature>
<accession>A0A6G9YFD1</accession>
<dbReference type="EMBL" id="CP046172">
    <property type="protein sequence ID" value="QIS11884.1"/>
    <property type="molecule type" value="Genomic_DNA"/>
</dbReference>
<keyword evidence="1" id="KW-0472">Membrane</keyword>
<evidence type="ECO:0000313" key="2">
    <source>
        <dbReference type="EMBL" id="QIS11884.1"/>
    </source>
</evidence>
<proteinExistence type="predicted"/>